<evidence type="ECO:0000313" key="3">
    <source>
        <dbReference type="Proteomes" id="UP001370348"/>
    </source>
</evidence>
<keyword evidence="3" id="KW-1185">Reference proteome</keyword>
<feature type="compositionally biased region" description="Acidic residues" evidence="1">
    <location>
        <begin position="39"/>
        <end position="48"/>
    </location>
</feature>
<protein>
    <submittedName>
        <fullName evidence="2">Uncharacterized protein</fullName>
    </submittedName>
</protein>
<feature type="compositionally biased region" description="Acidic residues" evidence="1">
    <location>
        <begin position="123"/>
        <end position="141"/>
    </location>
</feature>
<reference evidence="2 3" key="1">
    <citation type="submission" date="2021-12" db="EMBL/GenBank/DDBJ databases">
        <title>Discovery of the Pendulisporaceae a myxobacterial family with distinct sporulation behavior and unique specialized metabolism.</title>
        <authorList>
            <person name="Garcia R."/>
            <person name="Popoff A."/>
            <person name="Bader C.D."/>
            <person name="Loehr J."/>
            <person name="Walesch S."/>
            <person name="Walt C."/>
            <person name="Boldt J."/>
            <person name="Bunk B."/>
            <person name="Haeckl F.J.F.P.J."/>
            <person name="Gunesch A.P."/>
            <person name="Birkelbach J."/>
            <person name="Nuebel U."/>
            <person name="Pietschmann T."/>
            <person name="Bach T."/>
            <person name="Mueller R."/>
        </authorList>
    </citation>
    <scope>NUCLEOTIDE SEQUENCE [LARGE SCALE GENOMIC DNA]</scope>
    <source>
        <strain evidence="2 3">MSr11954</strain>
    </source>
</reference>
<feature type="compositionally biased region" description="Acidic residues" evidence="1">
    <location>
        <begin position="56"/>
        <end position="88"/>
    </location>
</feature>
<accession>A0ABZ2LIY6</accession>
<sequence>MGQEHGKPAGNKSGAADGGAPVAQIEIEDSLDDLPPLDGDADEADEESDRDRALLEDDELASDTDSQDAIDPFDDSTGEGDPVEELAEEEHSWLTDAEPAEALDLGNLDLQLANDGVLGTVIGDDDEPGIDGEDFGLDDSLQDGRGAVLLDGGEEGPSGPDEELREADLPALDADEDGDLDDAVLDDVALDDDAPLPWDASPWERVPADNAKSFGARAPEQDAESGERTLLRLGLAKMGDLRVTAEATAHDHVLVALVSRIAGRAWLVRVPSAFPRGEARIVAEVGGADFGDDPEILSLAWDDARGVVWVGGLFGLLAFQPHAAPRASV</sequence>
<feature type="region of interest" description="Disordered" evidence="1">
    <location>
        <begin position="1"/>
        <end position="91"/>
    </location>
</feature>
<feature type="region of interest" description="Disordered" evidence="1">
    <location>
        <begin position="123"/>
        <end position="165"/>
    </location>
</feature>
<dbReference type="RefSeq" id="WP_394820525.1">
    <property type="nucleotide sequence ID" value="NZ_CP089984.1"/>
</dbReference>
<proteinExistence type="predicted"/>
<organism evidence="2 3">
    <name type="scientific">Pendulispora albinea</name>
    <dbReference type="NCBI Taxonomy" id="2741071"/>
    <lineage>
        <taxon>Bacteria</taxon>
        <taxon>Pseudomonadati</taxon>
        <taxon>Myxococcota</taxon>
        <taxon>Myxococcia</taxon>
        <taxon>Myxococcales</taxon>
        <taxon>Sorangiineae</taxon>
        <taxon>Pendulisporaceae</taxon>
        <taxon>Pendulispora</taxon>
    </lineage>
</organism>
<gene>
    <name evidence="2" type="ORF">LZC94_23845</name>
</gene>
<evidence type="ECO:0000313" key="2">
    <source>
        <dbReference type="EMBL" id="WXB10908.1"/>
    </source>
</evidence>
<name>A0ABZ2LIY6_9BACT</name>
<dbReference type="EMBL" id="CP089984">
    <property type="protein sequence ID" value="WXB10908.1"/>
    <property type="molecule type" value="Genomic_DNA"/>
</dbReference>
<evidence type="ECO:0000256" key="1">
    <source>
        <dbReference type="SAM" id="MobiDB-lite"/>
    </source>
</evidence>
<dbReference type="Proteomes" id="UP001370348">
    <property type="component" value="Chromosome"/>
</dbReference>